<dbReference type="KEGG" id="sth:STH262"/>
<name>Q67SU6_SYMTH</name>
<dbReference type="AlphaFoldDB" id="Q67SU6"/>
<keyword evidence="2" id="KW-1185">Reference proteome</keyword>
<evidence type="ECO:0000313" key="2">
    <source>
        <dbReference type="Proteomes" id="UP000000417"/>
    </source>
</evidence>
<gene>
    <name evidence="1" type="ordered locus">STH262</name>
</gene>
<accession>Q67SU6</accession>
<evidence type="ECO:0000313" key="1">
    <source>
        <dbReference type="EMBL" id="BAD39247.1"/>
    </source>
</evidence>
<protein>
    <submittedName>
        <fullName evidence="1">Uncharacterized protein</fullName>
    </submittedName>
</protein>
<dbReference type="Proteomes" id="UP000000417">
    <property type="component" value="Chromosome"/>
</dbReference>
<dbReference type="Pfam" id="PF24579">
    <property type="entry name" value="PDDEXK_14"/>
    <property type="match status" value="1"/>
</dbReference>
<proteinExistence type="predicted"/>
<organism evidence="1 2">
    <name type="scientific">Symbiobacterium thermophilum (strain DSM 24528 / JCM 14929 / IAM 14863 / T)</name>
    <dbReference type="NCBI Taxonomy" id="292459"/>
    <lineage>
        <taxon>Bacteria</taxon>
        <taxon>Bacillati</taxon>
        <taxon>Bacillota</taxon>
        <taxon>Clostridia</taxon>
        <taxon>Eubacteriales</taxon>
        <taxon>Symbiobacteriaceae</taxon>
        <taxon>Symbiobacterium</taxon>
    </lineage>
</organism>
<dbReference type="EMBL" id="AP006840">
    <property type="protein sequence ID" value="BAD39247.1"/>
    <property type="molecule type" value="Genomic_DNA"/>
</dbReference>
<sequence length="263" mass="28260">MAAILYRHGLAVVKAGGLAEINLLAVAGERLVGAVEVKRRYHEAARYPTLYINLRKVAAMATWSVALGVPAWFVVVYDDQVQAISLADLPGAVGGCRVDGYRVRHGATALEPVLEVRVNAMRLIGRTEETAEVEIGGPASIPDQSRMVDLDGQPLLRDQATLDQAVAIAGRLAPLLGGDRVGHFGPISPLDCWAARGDRPLVLVLTTCLPLPPEWHRVVTLPLRLVLALQATAQLAGLRAVVAVQADTDLCWLERTSRSHRTG</sequence>
<dbReference type="InterPro" id="IPR057104">
    <property type="entry name" value="PDDEXK_14"/>
</dbReference>
<reference evidence="1 2" key="1">
    <citation type="journal article" date="2004" name="Nucleic Acids Res.">
        <title>Genome sequence of Symbiobacterium thermophilum, an uncultivable bacterium that depends on microbial commensalism.</title>
        <authorList>
            <person name="Ueda K."/>
            <person name="Yamashita A."/>
            <person name="Ishikawa J."/>
            <person name="Shimada M."/>
            <person name="Watsuji T."/>
            <person name="Morimura K."/>
            <person name="Ikeda H."/>
            <person name="Hattori M."/>
            <person name="Beppu T."/>
        </authorList>
    </citation>
    <scope>NUCLEOTIDE SEQUENCE [LARGE SCALE GENOMIC DNA]</scope>
    <source>
        <strain evidence="2">T / IAM 14863</strain>
    </source>
</reference>
<dbReference type="HOGENOM" id="CLU_1057391_0_0_9"/>